<dbReference type="GO" id="GO:0001731">
    <property type="term" value="P:formation of translation preinitiation complex"/>
    <property type="evidence" value="ECO:0007669"/>
    <property type="project" value="InterPro"/>
</dbReference>
<dbReference type="Pfam" id="PF01253">
    <property type="entry name" value="SUI1"/>
    <property type="match status" value="1"/>
</dbReference>
<dbReference type="PANTHER" id="PTHR12217:SF4">
    <property type="entry name" value="EUKARYOTIC TRANSLATION INITIATION FACTOR 2D"/>
    <property type="match status" value="1"/>
</dbReference>
<dbReference type="Gene3D" id="3.10.400.20">
    <property type="match status" value="1"/>
</dbReference>
<dbReference type="GeneID" id="54483923"/>
<dbReference type="OrthoDB" id="199771at2759"/>
<name>A0A6A6VZI7_9PEZI</name>
<dbReference type="InterPro" id="IPR039759">
    <property type="entry name" value="eIF2D_SUI1"/>
</dbReference>
<organism evidence="3 4">
    <name type="scientific">Pseudovirgaria hyperparasitica</name>
    <dbReference type="NCBI Taxonomy" id="470096"/>
    <lineage>
        <taxon>Eukaryota</taxon>
        <taxon>Fungi</taxon>
        <taxon>Dikarya</taxon>
        <taxon>Ascomycota</taxon>
        <taxon>Pezizomycotina</taxon>
        <taxon>Dothideomycetes</taxon>
        <taxon>Dothideomycetes incertae sedis</taxon>
        <taxon>Acrospermales</taxon>
        <taxon>Acrospermaceae</taxon>
        <taxon>Pseudovirgaria</taxon>
    </lineage>
</organism>
<dbReference type="CDD" id="cd21156">
    <property type="entry name" value="PUA_eIF2d-like"/>
    <property type="match status" value="1"/>
</dbReference>
<dbReference type="CDD" id="cd11608">
    <property type="entry name" value="eIF2D_C"/>
    <property type="match status" value="1"/>
</dbReference>
<sequence length="639" mass="69993">MFKKKPTVKPLAPLRSSDRRKTAEQIISELGLELPSTDLDDPEEKAAAVAKISNIRNALLPENALSARFTTTVGPDLKQVSGTVYVGSYRDDQRILWVKLEDRLYPTVYTLWQNPGIVPLLHTHTPVIEKLQGGADLMTPGLAAGPPFPSKAKQNATVAIASLDSPSVPLAVGRCEIDVSALEKVQGARGHAVENIHWAGDELWSWSNASKPGSQPPDSLQGWLDDDDEAADIATKTEQLDLADGANGGVSLHSGEEVAGAQDRTDIKDAFESVEDKPLSTKEIDEGFRKAFLYGVRHHMDVNRGQPSFGLSFPLTQSFVMANLVQPFLPAYTPAQTASLQIKKTSWKNIKKFIKSLDKEQIVKTKDRDTHEVVIMDIDFKDRTIADFTPYRLPKKETVGGAAQGREHNATVISDPGDSSVGQKIKKLELYRPKEKLADMFEKAQADPRGYHTTSEIGSIVTSYIAIEELVVETNKRLVKIDPILANAVFDGSTHLDKEVINKGTVPRDALIDRIIKSCSPFWSIIRNDESSSTSKPKAGAAPKITIMLETRSGNKTVTKVSGVEAYFIPPQPLADELRKVCAGSTSVEQLKGSSPKTPVMEIMVQGPQKDAVIKALEKRGVNRQWVEIVDKVKGKKKG</sequence>
<dbReference type="Gene3D" id="3.30.780.10">
    <property type="entry name" value="SUI1-like domain"/>
    <property type="match status" value="1"/>
</dbReference>
<dbReference type="PROSITE" id="PS50890">
    <property type="entry name" value="PUA"/>
    <property type="match status" value="1"/>
</dbReference>
<dbReference type="InterPro" id="IPR039757">
    <property type="entry name" value="EIF2D"/>
</dbReference>
<dbReference type="GO" id="GO:0003743">
    <property type="term" value="F:translation initiation factor activity"/>
    <property type="evidence" value="ECO:0007669"/>
    <property type="project" value="InterPro"/>
</dbReference>
<reference evidence="3" key="1">
    <citation type="journal article" date="2020" name="Stud. Mycol.">
        <title>101 Dothideomycetes genomes: a test case for predicting lifestyles and emergence of pathogens.</title>
        <authorList>
            <person name="Haridas S."/>
            <person name="Albert R."/>
            <person name="Binder M."/>
            <person name="Bloem J."/>
            <person name="Labutti K."/>
            <person name="Salamov A."/>
            <person name="Andreopoulos B."/>
            <person name="Baker S."/>
            <person name="Barry K."/>
            <person name="Bills G."/>
            <person name="Bluhm B."/>
            <person name="Cannon C."/>
            <person name="Castanera R."/>
            <person name="Culley D."/>
            <person name="Daum C."/>
            <person name="Ezra D."/>
            <person name="Gonzalez J."/>
            <person name="Henrissat B."/>
            <person name="Kuo A."/>
            <person name="Liang C."/>
            <person name="Lipzen A."/>
            <person name="Lutzoni F."/>
            <person name="Magnuson J."/>
            <person name="Mondo S."/>
            <person name="Nolan M."/>
            <person name="Ohm R."/>
            <person name="Pangilinan J."/>
            <person name="Park H.-J."/>
            <person name="Ramirez L."/>
            <person name="Alfaro M."/>
            <person name="Sun H."/>
            <person name="Tritt A."/>
            <person name="Yoshinaga Y."/>
            <person name="Zwiers L.-H."/>
            <person name="Turgeon B."/>
            <person name="Goodwin S."/>
            <person name="Spatafora J."/>
            <person name="Crous P."/>
            <person name="Grigoriev I."/>
        </authorList>
    </citation>
    <scope>NUCLEOTIDE SEQUENCE</scope>
    <source>
        <strain evidence="3">CBS 121739</strain>
    </source>
</reference>
<evidence type="ECO:0000256" key="1">
    <source>
        <dbReference type="SAM" id="MobiDB-lite"/>
    </source>
</evidence>
<dbReference type="InterPro" id="IPR001950">
    <property type="entry name" value="SUI1"/>
</dbReference>
<dbReference type="Pfam" id="PF26292">
    <property type="entry name" value="PUA_elF2D"/>
    <property type="match status" value="1"/>
</dbReference>
<dbReference type="SUPFAM" id="SSF88697">
    <property type="entry name" value="PUA domain-like"/>
    <property type="match status" value="1"/>
</dbReference>
<accession>A0A6A6VZI7</accession>
<dbReference type="EMBL" id="ML996578">
    <property type="protein sequence ID" value="KAF2755266.1"/>
    <property type="molecule type" value="Genomic_DNA"/>
</dbReference>
<evidence type="ECO:0000313" key="4">
    <source>
        <dbReference type="Proteomes" id="UP000799437"/>
    </source>
</evidence>
<dbReference type="Proteomes" id="UP000799437">
    <property type="component" value="Unassembled WGS sequence"/>
</dbReference>
<dbReference type="PANTHER" id="PTHR12217">
    <property type="entry name" value="EUKARYOTIC TRANSLATION INITIATION FACTOR 2D"/>
    <property type="match status" value="1"/>
</dbReference>
<dbReference type="InterPro" id="IPR036877">
    <property type="entry name" value="SUI1_dom_sf"/>
</dbReference>
<keyword evidence="4" id="KW-1185">Reference proteome</keyword>
<evidence type="ECO:0000313" key="3">
    <source>
        <dbReference type="EMBL" id="KAF2755266.1"/>
    </source>
</evidence>
<dbReference type="Pfam" id="PF25304">
    <property type="entry name" value="WHD_eIF2D"/>
    <property type="match status" value="1"/>
</dbReference>
<evidence type="ECO:0000259" key="2">
    <source>
        <dbReference type="PROSITE" id="PS50296"/>
    </source>
</evidence>
<dbReference type="InterPro" id="IPR057429">
    <property type="entry name" value="WH_eIF2D"/>
</dbReference>
<dbReference type="AlphaFoldDB" id="A0A6A6VZI7"/>
<gene>
    <name evidence="3" type="ORF">EJ05DRAFT_468351</name>
</gene>
<dbReference type="FunFam" id="3.30.780.10:FF:000008">
    <property type="entry name" value="eukaryotic translation initiation factor 2D"/>
    <property type="match status" value="1"/>
</dbReference>
<feature type="domain" description="SUI1" evidence="2">
    <location>
        <begin position="545"/>
        <end position="621"/>
    </location>
</feature>
<dbReference type="SUPFAM" id="SSF47592">
    <property type="entry name" value="SWIB/MDM2 domain"/>
    <property type="match status" value="1"/>
</dbReference>
<dbReference type="InterPro" id="IPR015947">
    <property type="entry name" value="PUA-like_sf"/>
</dbReference>
<dbReference type="PROSITE" id="PS50296">
    <property type="entry name" value="SUI1"/>
    <property type="match status" value="1"/>
</dbReference>
<dbReference type="RefSeq" id="XP_033597717.1">
    <property type="nucleotide sequence ID" value="XM_033742869.1"/>
</dbReference>
<proteinExistence type="predicted"/>
<dbReference type="SUPFAM" id="SSF55159">
    <property type="entry name" value="eIF1-like"/>
    <property type="match status" value="1"/>
</dbReference>
<dbReference type="InterPro" id="IPR058886">
    <property type="entry name" value="SWIB_eIF2D"/>
</dbReference>
<protein>
    <submittedName>
        <fullName evidence="3">RNA binding protein-like protein Ligatin/Tma64</fullName>
    </submittedName>
</protein>
<feature type="region of interest" description="Disordered" evidence="1">
    <location>
        <begin position="1"/>
        <end position="22"/>
    </location>
</feature>
<dbReference type="Pfam" id="PF26291">
    <property type="entry name" value="SWIB_eIF2D"/>
    <property type="match status" value="1"/>
</dbReference>
<dbReference type="InterPro" id="IPR036885">
    <property type="entry name" value="SWIB_MDM2_dom_sf"/>
</dbReference>
<dbReference type="InterPro" id="IPR048248">
    <property type="entry name" value="PUA_eIF2d-like"/>
</dbReference>